<evidence type="ECO:0000313" key="2">
    <source>
        <dbReference type="Proteomes" id="UP000277204"/>
    </source>
</evidence>
<dbReference type="EMBL" id="UZAI01018470">
    <property type="protein sequence ID" value="VDP37303.1"/>
    <property type="molecule type" value="Genomic_DNA"/>
</dbReference>
<proteinExistence type="predicted"/>
<name>A0A183MXQ8_9TREM</name>
<evidence type="ECO:0000313" key="1">
    <source>
        <dbReference type="EMBL" id="VDP37303.1"/>
    </source>
</evidence>
<organism evidence="1 2">
    <name type="scientific">Schistosoma margrebowiei</name>
    <dbReference type="NCBI Taxonomy" id="48269"/>
    <lineage>
        <taxon>Eukaryota</taxon>
        <taxon>Metazoa</taxon>
        <taxon>Spiralia</taxon>
        <taxon>Lophotrochozoa</taxon>
        <taxon>Platyhelminthes</taxon>
        <taxon>Trematoda</taxon>
        <taxon>Digenea</taxon>
        <taxon>Strigeidida</taxon>
        <taxon>Schistosomatoidea</taxon>
        <taxon>Schistosomatidae</taxon>
        <taxon>Schistosoma</taxon>
    </lineage>
</organism>
<gene>
    <name evidence="1" type="ORF">SMRZ_LOCUS20833</name>
</gene>
<dbReference type="AlphaFoldDB" id="A0A183MXQ8"/>
<sequence>MMVLYGCQKLGYDVWLLDTIHPDNFQILHVTNDNWDNAGVEDVSVMYMYNKIQYLIEPDLVYMTMMLYFPNTMSFPLLYFPYNCLDLRDQTT</sequence>
<protein>
    <submittedName>
        <fullName evidence="1">Uncharacterized protein</fullName>
    </submittedName>
</protein>
<accession>A0A183MXQ8</accession>
<dbReference type="Proteomes" id="UP000277204">
    <property type="component" value="Unassembled WGS sequence"/>
</dbReference>
<keyword evidence="2" id="KW-1185">Reference proteome</keyword>
<reference evidence="1 2" key="1">
    <citation type="submission" date="2018-11" db="EMBL/GenBank/DDBJ databases">
        <authorList>
            <consortium name="Pathogen Informatics"/>
        </authorList>
    </citation>
    <scope>NUCLEOTIDE SEQUENCE [LARGE SCALE GENOMIC DNA]</scope>
    <source>
        <strain evidence="1 2">Zambia</strain>
    </source>
</reference>